<accession>K0PWV9</accession>
<feature type="domain" description="Response regulatory" evidence="2">
    <location>
        <begin position="11"/>
        <end position="122"/>
    </location>
</feature>
<dbReference type="eggNOG" id="COG0784">
    <property type="taxonomic scope" value="Bacteria"/>
</dbReference>
<dbReference type="PROSITE" id="PS50110">
    <property type="entry name" value="RESPONSE_REGULATORY"/>
    <property type="match status" value="1"/>
</dbReference>
<reference evidence="3 4" key="1">
    <citation type="journal article" date="2013" name="Genome Announc.">
        <title>Draft Genome Sequence of Rhizobium mesoamericanum STM3625, a Nitrogen-Fixing Symbiont of Mimosa pudica Isolated in French Guiana (South America).</title>
        <authorList>
            <person name="Moulin L."/>
            <person name="Mornico D."/>
            <person name="Melkonian R."/>
            <person name="Klonowska A."/>
        </authorList>
    </citation>
    <scope>NUCLEOTIDE SEQUENCE [LARGE SCALE GENOMIC DNA]</scope>
    <source>
        <strain evidence="3 4">STM3625</strain>
    </source>
</reference>
<dbReference type="EMBL" id="CANI01000036">
    <property type="protein sequence ID" value="CCM78263.1"/>
    <property type="molecule type" value="Genomic_DNA"/>
</dbReference>
<dbReference type="STRING" id="1211777.BN77_p10919"/>
<evidence type="ECO:0000259" key="2">
    <source>
        <dbReference type="PROSITE" id="PS50110"/>
    </source>
</evidence>
<dbReference type="SUPFAM" id="SSF52172">
    <property type="entry name" value="CheY-like"/>
    <property type="match status" value="1"/>
</dbReference>
<proteinExistence type="predicted"/>
<feature type="modified residue" description="4-aspartylphosphate" evidence="1">
    <location>
        <position position="62"/>
    </location>
</feature>
<dbReference type="AlphaFoldDB" id="K0PWV9"/>
<evidence type="ECO:0000313" key="3">
    <source>
        <dbReference type="EMBL" id="CCM78263.1"/>
    </source>
</evidence>
<dbReference type="InterPro" id="IPR011006">
    <property type="entry name" value="CheY-like_superfamily"/>
</dbReference>
<keyword evidence="4" id="KW-1185">Reference proteome</keyword>
<sequence>MVAREALEGKRILVVEDDYHTATELASWLADLGAVVAGASPSVDIALELIASTRDLDGAILDINLGGEMVFPVADELERLGVPFVFATAYEPDIVPARHADKIVLRKPLDDEGLALALSRSVRPRSVPLEVACRNEILARLPRHQLGNLLPLLRHIALPRGAVLEVANQTISRVYFPTDFVGSLIAVGSAGSRIEAGLIGREGMTGTGIAVGDDRTPHELINQIEGETLAMAADDFLLFLKECPELEILAARFARSLGIQVSHTALANGKFEVSALATHGG</sequence>
<comment type="caution">
    <text evidence="3">The sequence shown here is derived from an EMBL/GenBank/DDBJ whole genome shotgun (WGS) entry which is preliminary data.</text>
</comment>
<keyword evidence="1" id="KW-0597">Phosphoprotein</keyword>
<dbReference type="HOGENOM" id="CLU_060734_0_0_5"/>
<protein>
    <submittedName>
        <fullName evidence="3">Putative two-component response regulator protein</fullName>
    </submittedName>
</protein>
<dbReference type="eggNOG" id="COG0664">
    <property type="taxonomic scope" value="Bacteria"/>
</dbReference>
<evidence type="ECO:0000313" key="4">
    <source>
        <dbReference type="Proteomes" id="UP000009319"/>
    </source>
</evidence>
<dbReference type="Gene3D" id="3.40.50.2300">
    <property type="match status" value="1"/>
</dbReference>
<dbReference type="GO" id="GO:0000160">
    <property type="term" value="P:phosphorelay signal transduction system"/>
    <property type="evidence" value="ECO:0007669"/>
    <property type="project" value="InterPro"/>
</dbReference>
<organism evidence="3 4">
    <name type="scientific">Rhizobium mesoamericanum STM3625</name>
    <dbReference type="NCBI Taxonomy" id="1211777"/>
    <lineage>
        <taxon>Bacteria</taxon>
        <taxon>Pseudomonadati</taxon>
        <taxon>Pseudomonadota</taxon>
        <taxon>Alphaproteobacteria</taxon>
        <taxon>Hyphomicrobiales</taxon>
        <taxon>Rhizobiaceae</taxon>
        <taxon>Rhizobium/Agrobacterium group</taxon>
        <taxon>Rhizobium</taxon>
    </lineage>
</organism>
<dbReference type="InterPro" id="IPR001789">
    <property type="entry name" value="Sig_transdc_resp-reg_receiver"/>
</dbReference>
<dbReference type="RefSeq" id="WP_007537034.1">
    <property type="nucleotide sequence ID" value="NZ_HF536773.1"/>
</dbReference>
<dbReference type="Proteomes" id="UP000009319">
    <property type="component" value="Unassembled WGS sequence"/>
</dbReference>
<name>K0PWV9_9HYPH</name>
<evidence type="ECO:0000256" key="1">
    <source>
        <dbReference type="PROSITE-ProRule" id="PRU00169"/>
    </source>
</evidence>
<gene>
    <name evidence="3" type="ORF">BN77_p10919</name>
</gene>